<comment type="cofactor">
    <cofactor evidence="1">
        <name>a divalent metal cation</name>
        <dbReference type="ChEBI" id="CHEBI:60240"/>
    </cofactor>
</comment>
<evidence type="ECO:0000256" key="4">
    <source>
        <dbReference type="ARBA" id="ARBA00022722"/>
    </source>
</evidence>
<evidence type="ECO:0000313" key="9">
    <source>
        <dbReference type="Proteomes" id="UP000504618"/>
    </source>
</evidence>
<feature type="domain" description="DDE Tnp4" evidence="8">
    <location>
        <begin position="33"/>
        <end position="192"/>
    </location>
</feature>
<dbReference type="GO" id="GO:0046872">
    <property type="term" value="F:metal ion binding"/>
    <property type="evidence" value="ECO:0007669"/>
    <property type="project" value="UniProtKB-KW"/>
</dbReference>
<gene>
    <name evidence="10" type="primary">LOC112461794</name>
</gene>
<evidence type="ECO:0000259" key="8">
    <source>
        <dbReference type="Pfam" id="PF13359"/>
    </source>
</evidence>
<dbReference type="InterPro" id="IPR045249">
    <property type="entry name" value="HARBI1-like"/>
</dbReference>
<dbReference type="AlphaFoldDB" id="A0A6J1QPP6"/>
<reference evidence="10" key="1">
    <citation type="submission" date="2025-08" db="UniProtKB">
        <authorList>
            <consortium name="RefSeq"/>
        </authorList>
    </citation>
    <scope>IDENTIFICATION</scope>
    <source>
        <tissue evidence="10">Whole body</tissue>
    </source>
</reference>
<accession>A0A6J1QPP6</accession>
<dbReference type="GO" id="GO:0005634">
    <property type="term" value="C:nucleus"/>
    <property type="evidence" value="ECO:0007669"/>
    <property type="project" value="UniProtKB-SubCell"/>
</dbReference>
<dbReference type="PANTHER" id="PTHR22930:SF85">
    <property type="entry name" value="GH03217P-RELATED"/>
    <property type="match status" value="1"/>
</dbReference>
<name>A0A6J1QPP6_9HYME</name>
<keyword evidence="6" id="KW-0378">Hydrolase</keyword>
<proteinExistence type="inferred from homology"/>
<dbReference type="InterPro" id="IPR027806">
    <property type="entry name" value="HARBI1_dom"/>
</dbReference>
<keyword evidence="7" id="KW-0539">Nucleus</keyword>
<protein>
    <submittedName>
        <fullName evidence="10">Protein ALP1-like</fullName>
    </submittedName>
</protein>
<keyword evidence="5" id="KW-0479">Metal-binding</keyword>
<dbReference type="RefSeq" id="XP_024882941.1">
    <property type="nucleotide sequence ID" value="XM_025027173.1"/>
</dbReference>
<keyword evidence="9" id="KW-1185">Reference proteome</keyword>
<evidence type="ECO:0000256" key="3">
    <source>
        <dbReference type="ARBA" id="ARBA00006958"/>
    </source>
</evidence>
<feature type="non-terminal residue" evidence="10">
    <location>
        <position position="251"/>
    </location>
</feature>
<comment type="similarity">
    <text evidence="3">Belongs to the HARBI1 family.</text>
</comment>
<dbReference type="GO" id="GO:0016787">
    <property type="term" value="F:hydrolase activity"/>
    <property type="evidence" value="ECO:0007669"/>
    <property type="project" value="UniProtKB-KW"/>
</dbReference>
<evidence type="ECO:0000256" key="2">
    <source>
        <dbReference type="ARBA" id="ARBA00004123"/>
    </source>
</evidence>
<dbReference type="GO" id="GO:0004518">
    <property type="term" value="F:nuclease activity"/>
    <property type="evidence" value="ECO:0007669"/>
    <property type="project" value="UniProtKB-KW"/>
</dbReference>
<evidence type="ECO:0000256" key="1">
    <source>
        <dbReference type="ARBA" id="ARBA00001968"/>
    </source>
</evidence>
<evidence type="ECO:0000256" key="5">
    <source>
        <dbReference type="ARBA" id="ARBA00022723"/>
    </source>
</evidence>
<dbReference type="OrthoDB" id="2668416at2759"/>
<keyword evidence="4" id="KW-0540">Nuclease</keyword>
<dbReference type="Proteomes" id="UP000504618">
    <property type="component" value="Unplaced"/>
</dbReference>
<dbReference type="GeneID" id="112461794"/>
<dbReference type="PANTHER" id="PTHR22930">
    <property type="match status" value="1"/>
</dbReference>
<evidence type="ECO:0000256" key="7">
    <source>
        <dbReference type="ARBA" id="ARBA00023242"/>
    </source>
</evidence>
<dbReference type="Pfam" id="PF13359">
    <property type="entry name" value="DDE_Tnp_4"/>
    <property type="match status" value="1"/>
</dbReference>
<evidence type="ECO:0000313" key="10">
    <source>
        <dbReference type="RefSeq" id="XP_024882941.1"/>
    </source>
</evidence>
<comment type="subcellular location">
    <subcellularLocation>
        <location evidence="2">Nucleus</location>
    </subcellularLocation>
</comment>
<organism evidence="9 10">
    <name type="scientific">Temnothorax curvispinosus</name>
    <dbReference type="NCBI Taxonomy" id="300111"/>
    <lineage>
        <taxon>Eukaryota</taxon>
        <taxon>Metazoa</taxon>
        <taxon>Ecdysozoa</taxon>
        <taxon>Arthropoda</taxon>
        <taxon>Hexapoda</taxon>
        <taxon>Insecta</taxon>
        <taxon>Pterygota</taxon>
        <taxon>Neoptera</taxon>
        <taxon>Endopterygota</taxon>
        <taxon>Hymenoptera</taxon>
        <taxon>Apocrita</taxon>
        <taxon>Aculeata</taxon>
        <taxon>Formicoidea</taxon>
        <taxon>Formicidae</taxon>
        <taxon>Myrmicinae</taxon>
        <taxon>Temnothorax</taxon>
    </lineage>
</organism>
<evidence type="ECO:0000256" key="6">
    <source>
        <dbReference type="ARBA" id="ARBA00022801"/>
    </source>
</evidence>
<sequence>MPDFLRMPNEIEASEIASRFERISHIPQIIGCIDGSHIPILAPSEGYRDYVNRKGWPSFNLQAVVDDKCRFRDICIRHPGNTHDAAVFKDSNLYRNVKNIIPQTTRNINGLEVPYFIVGDPAYPLLPWVMKGYPGTVTAEQESFNVYLNSARVAIEMAFGRLKGRWRILLKKIDVNYLFVPNITSACCILQNLLEIKNEAFIQQWLNYVAEAQRIYQQPNDMGNRERDDITGSRIRQHLTDYLSTHYPLRK</sequence>